<evidence type="ECO:0000256" key="2">
    <source>
        <dbReference type="ARBA" id="ARBA00022723"/>
    </source>
</evidence>
<organism evidence="6 7">
    <name type="scientific">Candidatus Sulfotelmatobacter kueseliae</name>
    <dbReference type="NCBI Taxonomy" id="2042962"/>
    <lineage>
        <taxon>Bacteria</taxon>
        <taxon>Pseudomonadati</taxon>
        <taxon>Acidobacteriota</taxon>
        <taxon>Terriglobia</taxon>
        <taxon>Terriglobales</taxon>
        <taxon>Candidatus Korobacteraceae</taxon>
        <taxon>Candidatus Sulfotelmatobacter</taxon>
    </lineage>
</organism>
<dbReference type="SUPFAM" id="SSF50022">
    <property type="entry name" value="ISP domain"/>
    <property type="match status" value="1"/>
</dbReference>
<dbReference type="OrthoDB" id="9795104at2"/>
<dbReference type="InterPro" id="IPR036922">
    <property type="entry name" value="Rieske_2Fe-2S_sf"/>
</dbReference>
<dbReference type="GO" id="GO:0046872">
    <property type="term" value="F:metal ion binding"/>
    <property type="evidence" value="ECO:0007669"/>
    <property type="project" value="UniProtKB-KW"/>
</dbReference>
<dbReference type="PROSITE" id="PS51296">
    <property type="entry name" value="RIESKE"/>
    <property type="match status" value="1"/>
</dbReference>
<dbReference type="PANTHER" id="PTHR21496:SF23">
    <property type="entry name" value="3-PHENYLPROPIONATE_CINNAMIC ACID DIOXYGENASE FERREDOXIN SUBUNIT"/>
    <property type="match status" value="1"/>
</dbReference>
<keyword evidence="4" id="KW-0411">Iron-sulfur</keyword>
<evidence type="ECO:0000259" key="5">
    <source>
        <dbReference type="PROSITE" id="PS51296"/>
    </source>
</evidence>
<feature type="domain" description="Rieske" evidence="5">
    <location>
        <begin position="5"/>
        <end position="98"/>
    </location>
</feature>
<dbReference type="Pfam" id="PF00355">
    <property type="entry name" value="Rieske"/>
    <property type="match status" value="1"/>
</dbReference>
<name>A0A2U3KI36_9BACT</name>
<evidence type="ECO:0000256" key="3">
    <source>
        <dbReference type="ARBA" id="ARBA00023004"/>
    </source>
</evidence>
<keyword evidence="1" id="KW-0001">2Fe-2S</keyword>
<evidence type="ECO:0000256" key="1">
    <source>
        <dbReference type="ARBA" id="ARBA00022714"/>
    </source>
</evidence>
<dbReference type="EMBL" id="OMOD01000119">
    <property type="protein sequence ID" value="SPF39332.1"/>
    <property type="molecule type" value="Genomic_DNA"/>
</dbReference>
<reference evidence="7" key="1">
    <citation type="submission" date="2018-02" db="EMBL/GenBank/DDBJ databases">
        <authorList>
            <person name="Hausmann B."/>
        </authorList>
    </citation>
    <scope>NUCLEOTIDE SEQUENCE [LARGE SCALE GENOMIC DNA]</scope>
    <source>
        <strain evidence="7">Peat soil MAG SbA1</strain>
    </source>
</reference>
<accession>A0A2U3KI36</accession>
<keyword evidence="3" id="KW-0408">Iron</keyword>
<dbReference type="Proteomes" id="UP000238701">
    <property type="component" value="Unassembled WGS sequence"/>
</dbReference>
<dbReference type="InterPro" id="IPR017941">
    <property type="entry name" value="Rieske_2Fe-2S"/>
</dbReference>
<evidence type="ECO:0000256" key="4">
    <source>
        <dbReference type="ARBA" id="ARBA00023014"/>
    </source>
</evidence>
<protein>
    <submittedName>
        <fullName evidence="6">Rieske (2Fe-2S) oxidoreductase</fullName>
    </submittedName>
</protein>
<dbReference type="AlphaFoldDB" id="A0A2U3KI36"/>
<dbReference type="PANTHER" id="PTHR21496">
    <property type="entry name" value="FERREDOXIN-RELATED"/>
    <property type="match status" value="1"/>
</dbReference>
<evidence type="ECO:0000313" key="7">
    <source>
        <dbReference type="Proteomes" id="UP000238701"/>
    </source>
</evidence>
<evidence type="ECO:0000313" key="6">
    <source>
        <dbReference type="EMBL" id="SPF39332.1"/>
    </source>
</evidence>
<dbReference type="CDD" id="cd03467">
    <property type="entry name" value="Rieske"/>
    <property type="match status" value="1"/>
</dbReference>
<gene>
    <name evidence="6" type="ORF">SBA1_270047</name>
</gene>
<sequence>MSSFIKLTTQSELPAADEAKEFLCGDKTICVANVNGAYSAMDNVCLHRGGPLGEGVILNGKVVCPWHGWEWDPQTGVHDAHAKVAVYPLKIENGDVLIEI</sequence>
<dbReference type="Gene3D" id="2.102.10.10">
    <property type="entry name" value="Rieske [2Fe-2S] iron-sulphur domain"/>
    <property type="match status" value="1"/>
</dbReference>
<proteinExistence type="predicted"/>
<dbReference type="GO" id="GO:0051537">
    <property type="term" value="F:2 iron, 2 sulfur cluster binding"/>
    <property type="evidence" value="ECO:0007669"/>
    <property type="project" value="UniProtKB-KW"/>
</dbReference>
<keyword evidence="2" id="KW-0479">Metal-binding</keyword>